<dbReference type="AlphaFoldDB" id="A0A0S3F3C8"/>
<dbReference type="PRINTS" id="PR00413">
    <property type="entry name" value="HADHALOGNASE"/>
</dbReference>
<keyword evidence="5" id="KW-0378">Hydrolase</keyword>
<accession>A0A0S3F3C8</accession>
<dbReference type="GO" id="GO:0016787">
    <property type="term" value="F:hydrolase activity"/>
    <property type="evidence" value="ECO:0007669"/>
    <property type="project" value="UniProtKB-KW"/>
</dbReference>
<comment type="cofactor">
    <cofactor evidence="1">
        <name>Mg(2+)</name>
        <dbReference type="ChEBI" id="CHEBI:18420"/>
    </cofactor>
</comment>
<dbReference type="InterPro" id="IPR036412">
    <property type="entry name" value="HAD-like_sf"/>
</dbReference>
<dbReference type="Gene3D" id="1.10.150.240">
    <property type="entry name" value="Putative phosphatase, domain 2"/>
    <property type="match status" value="1"/>
</dbReference>
<gene>
    <name evidence="5" type="ORF">ATN00_19435</name>
</gene>
<dbReference type="STRING" id="1332080.ATN00_19435"/>
<evidence type="ECO:0000256" key="2">
    <source>
        <dbReference type="ARBA" id="ARBA00006171"/>
    </source>
</evidence>
<dbReference type="SFLD" id="SFLDS00003">
    <property type="entry name" value="Haloacid_Dehalogenase"/>
    <property type="match status" value="1"/>
</dbReference>
<proteinExistence type="inferred from homology"/>
<comment type="similarity">
    <text evidence="2">Belongs to the HAD-like hydrolase superfamily. CbbY/CbbZ/Gph/YieH family.</text>
</comment>
<keyword evidence="4" id="KW-0460">Magnesium</keyword>
<organism evidence="5 6">
    <name type="scientific">Sphingobium baderi</name>
    <dbReference type="NCBI Taxonomy" id="1332080"/>
    <lineage>
        <taxon>Bacteria</taxon>
        <taxon>Pseudomonadati</taxon>
        <taxon>Pseudomonadota</taxon>
        <taxon>Alphaproteobacteria</taxon>
        <taxon>Sphingomonadales</taxon>
        <taxon>Sphingomonadaceae</taxon>
        <taxon>Sphingobium</taxon>
    </lineage>
</organism>
<dbReference type="EMBL" id="CP013264">
    <property type="protein sequence ID" value="ALR22160.1"/>
    <property type="molecule type" value="Genomic_DNA"/>
</dbReference>
<keyword evidence="3" id="KW-0479">Metal-binding</keyword>
<dbReference type="InterPro" id="IPR051600">
    <property type="entry name" value="Beta-PGM-like"/>
</dbReference>
<dbReference type="GO" id="GO:0046872">
    <property type="term" value="F:metal ion binding"/>
    <property type="evidence" value="ECO:0007669"/>
    <property type="project" value="UniProtKB-KW"/>
</dbReference>
<keyword evidence="6" id="KW-1185">Reference proteome</keyword>
<evidence type="ECO:0000256" key="4">
    <source>
        <dbReference type="ARBA" id="ARBA00022842"/>
    </source>
</evidence>
<dbReference type="NCBIfam" id="TIGR01509">
    <property type="entry name" value="HAD-SF-IA-v3"/>
    <property type="match status" value="1"/>
</dbReference>
<dbReference type="InterPro" id="IPR023214">
    <property type="entry name" value="HAD_sf"/>
</dbReference>
<protein>
    <submittedName>
        <fullName evidence="5">HAD family hydrolase</fullName>
    </submittedName>
</protein>
<dbReference type="InterPro" id="IPR006439">
    <property type="entry name" value="HAD-SF_hydro_IA"/>
</dbReference>
<dbReference type="SUPFAM" id="SSF56784">
    <property type="entry name" value="HAD-like"/>
    <property type="match status" value="1"/>
</dbReference>
<evidence type="ECO:0000256" key="1">
    <source>
        <dbReference type="ARBA" id="ARBA00001946"/>
    </source>
</evidence>
<evidence type="ECO:0000313" key="5">
    <source>
        <dbReference type="EMBL" id="ALR22160.1"/>
    </source>
</evidence>
<dbReference type="RefSeq" id="WP_062067994.1">
    <property type="nucleotide sequence ID" value="NZ_CP013264.1"/>
</dbReference>
<dbReference type="InterPro" id="IPR041492">
    <property type="entry name" value="HAD_2"/>
</dbReference>
<dbReference type="KEGG" id="sbd:ATN00_19435"/>
<name>A0A0S3F3C8_9SPHN</name>
<evidence type="ECO:0000256" key="3">
    <source>
        <dbReference type="ARBA" id="ARBA00022723"/>
    </source>
</evidence>
<dbReference type="SFLD" id="SFLDG01129">
    <property type="entry name" value="C1.5:_HAD__Beta-PGM__Phosphata"/>
    <property type="match status" value="1"/>
</dbReference>
<evidence type="ECO:0000313" key="6">
    <source>
        <dbReference type="Proteomes" id="UP000056968"/>
    </source>
</evidence>
<dbReference type="Gene3D" id="3.40.50.1000">
    <property type="entry name" value="HAD superfamily/HAD-like"/>
    <property type="match status" value="1"/>
</dbReference>
<dbReference type="InterPro" id="IPR023198">
    <property type="entry name" value="PGP-like_dom2"/>
</dbReference>
<dbReference type="PANTHER" id="PTHR46193">
    <property type="entry name" value="6-PHOSPHOGLUCONATE PHOSPHATASE"/>
    <property type="match status" value="1"/>
</dbReference>
<dbReference type="Proteomes" id="UP000056968">
    <property type="component" value="Chromosome"/>
</dbReference>
<dbReference type="Pfam" id="PF13419">
    <property type="entry name" value="HAD_2"/>
    <property type="match status" value="1"/>
</dbReference>
<dbReference type="PANTHER" id="PTHR46193:SF9">
    <property type="entry name" value="HALOACID DEHALOGENASE-LIKE HYDROLASE DOMAIN-CONTAINING PROTEIN SGPP"/>
    <property type="match status" value="1"/>
</dbReference>
<reference evidence="5 6" key="1">
    <citation type="submission" date="2015-11" db="EMBL/GenBank/DDBJ databases">
        <title>A Two-component Flavoprotein Monooxygenase System MeaXY Responsible for para-Hydroxylation of 2-Methyl-6-ethylaniline and 2,6-Diethylaniline in Sphingobium baderi DE-13.</title>
        <authorList>
            <person name="Cheng M."/>
            <person name="Meng Q."/>
            <person name="Yang Y."/>
            <person name="Chu C."/>
            <person name="Yan X."/>
            <person name="He J."/>
            <person name="Li S."/>
        </authorList>
    </citation>
    <scope>NUCLEOTIDE SEQUENCE [LARGE SCALE GENOMIC DNA]</scope>
    <source>
        <strain evidence="5 6">DE-13</strain>
    </source>
</reference>
<sequence>MTIKAILFDMDGVLIEAKDWHYEALNQALDLFGMPIDRHAHLATFDGLPTKRKLEILGIAHGLPAQLHGFINEMKQNFTETLVYSSCRPTFHHQYALSKLKADGYKIAVCSNSVRATVSLMMKLSKLDRYLDFQLSNEDVEKAKPAPDIYLEAMRRLDLAPHECLIVEDNDHGFQAAQASGGHVMRVGTTEDVTFDRINAAITSIQGN</sequence>